<name>A0ACB9YTF2_9PEZI</name>
<dbReference type="EMBL" id="MU393525">
    <property type="protein sequence ID" value="KAI4862473.1"/>
    <property type="molecule type" value="Genomic_DNA"/>
</dbReference>
<protein>
    <submittedName>
        <fullName evidence="1">Uncharacterized protein</fullName>
    </submittedName>
</protein>
<gene>
    <name evidence="1" type="ORF">F4820DRAFT_460200</name>
</gene>
<organism evidence="1 2">
    <name type="scientific">Hypoxylon rubiginosum</name>
    <dbReference type="NCBI Taxonomy" id="110542"/>
    <lineage>
        <taxon>Eukaryota</taxon>
        <taxon>Fungi</taxon>
        <taxon>Dikarya</taxon>
        <taxon>Ascomycota</taxon>
        <taxon>Pezizomycotina</taxon>
        <taxon>Sordariomycetes</taxon>
        <taxon>Xylariomycetidae</taxon>
        <taxon>Xylariales</taxon>
        <taxon>Hypoxylaceae</taxon>
        <taxon>Hypoxylon</taxon>
    </lineage>
</organism>
<keyword evidence="2" id="KW-1185">Reference proteome</keyword>
<reference evidence="1 2" key="1">
    <citation type="journal article" date="2022" name="New Phytol.">
        <title>Ecological generalism drives hyperdiversity of secondary metabolite gene clusters in xylarialean endophytes.</title>
        <authorList>
            <person name="Franco M.E.E."/>
            <person name="Wisecaver J.H."/>
            <person name="Arnold A.E."/>
            <person name="Ju Y.M."/>
            <person name="Slot J.C."/>
            <person name="Ahrendt S."/>
            <person name="Moore L.P."/>
            <person name="Eastman K.E."/>
            <person name="Scott K."/>
            <person name="Konkel Z."/>
            <person name="Mondo S.J."/>
            <person name="Kuo A."/>
            <person name="Hayes R.D."/>
            <person name="Haridas S."/>
            <person name="Andreopoulos B."/>
            <person name="Riley R."/>
            <person name="LaButti K."/>
            <person name="Pangilinan J."/>
            <person name="Lipzen A."/>
            <person name="Amirebrahimi M."/>
            <person name="Yan J."/>
            <person name="Adam C."/>
            <person name="Keymanesh K."/>
            <person name="Ng V."/>
            <person name="Louie K."/>
            <person name="Northen T."/>
            <person name="Drula E."/>
            <person name="Henrissat B."/>
            <person name="Hsieh H.M."/>
            <person name="Youens-Clark K."/>
            <person name="Lutzoni F."/>
            <person name="Miadlikowska J."/>
            <person name="Eastwood D.C."/>
            <person name="Hamelin R.C."/>
            <person name="Grigoriev I.V."/>
            <person name="U'Ren J.M."/>
        </authorList>
    </citation>
    <scope>NUCLEOTIDE SEQUENCE [LARGE SCALE GENOMIC DNA]</scope>
    <source>
        <strain evidence="1 2">CBS 119005</strain>
    </source>
</reference>
<proteinExistence type="predicted"/>
<dbReference type="Proteomes" id="UP001497700">
    <property type="component" value="Unassembled WGS sequence"/>
</dbReference>
<evidence type="ECO:0000313" key="1">
    <source>
        <dbReference type="EMBL" id="KAI4862473.1"/>
    </source>
</evidence>
<accession>A0ACB9YTF2</accession>
<comment type="caution">
    <text evidence="1">The sequence shown here is derived from an EMBL/GenBank/DDBJ whole genome shotgun (WGS) entry which is preliminary data.</text>
</comment>
<evidence type="ECO:0000313" key="2">
    <source>
        <dbReference type="Proteomes" id="UP001497700"/>
    </source>
</evidence>
<sequence length="435" mass="48192">MTSESDTDLLFSEARFEDDTRFNVSLIDDDLPEDDYKKSVTLTSAFTTKGTNLGGEEQARHLIDEAISNDALVVQCDLDQIIHGTMVDGGVPATLAVLQFAFNVWTTFKSEKERELSHSVSPSLEAAFGPGKATMGYTWQLKETETLESHSSVVGSTHALGQGGSVTKPRKNTVFWGLYENMQTNSGIPSFIQTAVLLKREKVEGQLLGRKFSADIKICGKVDNHKWVNDKFESFTKSMTGNSSKTADVIFNTKKNRGTVDDDKNLESVKLDTYKQLVTIRPWVDGDEKLLEQEPAPPKASEIESGGQPLSLVKPIAITMSPSINDPTIDPSIEPLARHITQDLRARGTSKESYESQVDTVPFKLADTTLVDSMSWEATSKGKAMPLSDDEKQQRSAFLDKQVSLVRNEATLVARQVALVRLERRLLQEIEELKD</sequence>